<dbReference type="EMBL" id="RBAL01000013">
    <property type="protein sequence ID" value="RKN39449.1"/>
    <property type="molecule type" value="Genomic_DNA"/>
</dbReference>
<feature type="compositionally biased region" description="Gly residues" evidence="1">
    <location>
        <begin position="1"/>
        <end position="16"/>
    </location>
</feature>
<dbReference type="Proteomes" id="UP000272474">
    <property type="component" value="Unassembled WGS sequence"/>
</dbReference>
<accession>A0A3A9YUJ0</accession>
<dbReference type="InterPro" id="IPR006059">
    <property type="entry name" value="SBP"/>
</dbReference>
<protein>
    <submittedName>
        <fullName evidence="2">Extracellular solute-binding protein</fullName>
    </submittedName>
</protein>
<gene>
    <name evidence="2" type="ORF">D7294_20835</name>
</gene>
<dbReference type="PANTHER" id="PTHR43649">
    <property type="entry name" value="ARABINOSE-BINDING PROTEIN-RELATED"/>
    <property type="match status" value="1"/>
</dbReference>
<dbReference type="SUPFAM" id="SSF53850">
    <property type="entry name" value="Periplasmic binding protein-like II"/>
    <property type="match status" value="1"/>
</dbReference>
<sequence length="504" mass="53087">MRGGARAGAAGGGAGANGRASRGRGAWRRGALAVTFLLGWLAAACGGSGGSGPDVPPDDGRPLVVVSGADLTATDEGGSVHQRLIDDWNRDHSRKARLVELPAAEDGQRGELIAALQSGAGDFDVLNVDTAWIPELAEAGLIRELDEDQHLLDADFLPQAAAAGRWEGRTYGVPFNSDVGLLYFRQDLLERQGRDAGDLAADGMADLVHDWPGSSNWLYVTQLRPYEGLTVNTLEAFWSEGVELVDSRGRYQGSEAALERGLTALRQIATPGKLNDASYEADESASIAEFADPEAGTVLMRNWPFAYAQVAAAFPPGERTFGVTELPGTAALGGQSLVLSASSARAADAMELMRFLTSEDSQRKLLDAGFAPALRDAYPLDDPDHLDCDRPRTVLRPAAGETPPGEEAGESGEAGDGGGDAAAGTSPSRDPEYAALLWCALRQAHQRPATPYYPEFSQLLRTEVAALLGDGAGDERDVRSTAEDLDELLPLALDGRLPEPSAGG</sequence>
<comment type="caution">
    <text evidence="2">The sequence shown here is derived from an EMBL/GenBank/DDBJ whole genome shotgun (WGS) entry which is preliminary data.</text>
</comment>
<dbReference type="Pfam" id="PF13416">
    <property type="entry name" value="SBP_bac_8"/>
    <property type="match status" value="1"/>
</dbReference>
<dbReference type="AlphaFoldDB" id="A0A3A9YUJ0"/>
<dbReference type="PANTHER" id="PTHR43649:SF12">
    <property type="entry name" value="DIACETYLCHITOBIOSE BINDING PROTEIN DASA"/>
    <property type="match status" value="1"/>
</dbReference>
<feature type="compositionally biased region" description="Basic and acidic residues" evidence="1">
    <location>
        <begin position="382"/>
        <end position="392"/>
    </location>
</feature>
<reference evidence="2 3" key="1">
    <citation type="journal article" date="2014" name="Int. J. Syst. Evol. Microbiol.">
        <title>Streptomyces hoynatensis sp. nov., isolated from deep marine sediment.</title>
        <authorList>
            <person name="Veyisoglu A."/>
            <person name="Sahin N."/>
        </authorList>
    </citation>
    <scope>NUCLEOTIDE SEQUENCE [LARGE SCALE GENOMIC DNA]</scope>
    <source>
        <strain evidence="2 3">KCTC 29097</strain>
    </source>
</reference>
<proteinExistence type="predicted"/>
<name>A0A3A9YUJ0_9ACTN</name>
<feature type="region of interest" description="Disordered" evidence="1">
    <location>
        <begin position="1"/>
        <end position="22"/>
    </location>
</feature>
<keyword evidence="3" id="KW-1185">Reference proteome</keyword>
<organism evidence="2 3">
    <name type="scientific">Streptomyces hoynatensis</name>
    <dbReference type="NCBI Taxonomy" id="1141874"/>
    <lineage>
        <taxon>Bacteria</taxon>
        <taxon>Bacillati</taxon>
        <taxon>Actinomycetota</taxon>
        <taxon>Actinomycetes</taxon>
        <taxon>Kitasatosporales</taxon>
        <taxon>Streptomycetaceae</taxon>
        <taxon>Streptomyces</taxon>
    </lineage>
</organism>
<feature type="compositionally biased region" description="Low complexity" evidence="1">
    <location>
        <begin position="397"/>
        <end position="406"/>
    </location>
</feature>
<evidence type="ECO:0000256" key="1">
    <source>
        <dbReference type="SAM" id="MobiDB-lite"/>
    </source>
</evidence>
<feature type="compositionally biased region" description="Gly residues" evidence="1">
    <location>
        <begin position="412"/>
        <end position="421"/>
    </location>
</feature>
<evidence type="ECO:0000313" key="2">
    <source>
        <dbReference type="EMBL" id="RKN39449.1"/>
    </source>
</evidence>
<feature type="region of interest" description="Disordered" evidence="1">
    <location>
        <begin position="380"/>
        <end position="428"/>
    </location>
</feature>
<dbReference type="Gene3D" id="3.40.190.10">
    <property type="entry name" value="Periplasmic binding protein-like II"/>
    <property type="match status" value="2"/>
</dbReference>
<evidence type="ECO:0000313" key="3">
    <source>
        <dbReference type="Proteomes" id="UP000272474"/>
    </source>
</evidence>
<dbReference type="InterPro" id="IPR050490">
    <property type="entry name" value="Bact_solute-bd_prot1"/>
</dbReference>